<accession>A0AAX2J942</accession>
<gene>
    <name evidence="3" type="ORF">NCTC12112_00799</name>
</gene>
<evidence type="ECO:0000259" key="2">
    <source>
        <dbReference type="Pfam" id="PF00534"/>
    </source>
</evidence>
<protein>
    <submittedName>
        <fullName evidence="3">Glycogen synthase, Corynebacterium family</fullName>
    </submittedName>
</protein>
<proteinExistence type="predicted"/>
<dbReference type="KEGG" id="ful:C4N20_11215"/>
<evidence type="ECO:0000313" key="3">
    <source>
        <dbReference type="EMBL" id="SQJ00519.1"/>
    </source>
</evidence>
<name>A0AAX2J942_9FUSO</name>
<dbReference type="InterPro" id="IPR001296">
    <property type="entry name" value="Glyco_trans_1"/>
</dbReference>
<dbReference type="PANTHER" id="PTHR46401">
    <property type="entry name" value="GLYCOSYLTRANSFERASE WBBK-RELATED"/>
    <property type="match status" value="1"/>
</dbReference>
<evidence type="ECO:0000256" key="1">
    <source>
        <dbReference type="ARBA" id="ARBA00022679"/>
    </source>
</evidence>
<feature type="domain" description="Glycosyl transferase family 1" evidence="2">
    <location>
        <begin position="175"/>
        <end position="325"/>
    </location>
</feature>
<sequence length="344" mass="40041">MKIIINGRFLTQNITGVQRFAHEIVKELDKIVKKNEIVILIPKNILFKDLKYKNIEIKKVGILKGHLWEQLELPYYVWRNQGRLLSLCNTAPIINTGIVNICDISPKINPNFFSKKFSIFYKVLYWFITKTSLKILTISNFSKVEIIENYKINPNKINVIHCGWQHMNGVIEDKKILEKLQLKNKEFYLGVSSINPNKNFKYIIELAKLYPEKIFVIAGKLNQKVFGDMNLEKIENLVWAGYVTDEELKALYKNTLGFIYPSFYEGFGIPPLEALACGCKKVCVSNTSCLPEIFEDSVIYLNPYKVENILNETEIIKEENIRKILNKYSWEKSAKKIHEVFGEK</sequence>
<reference evidence="3 4" key="1">
    <citation type="submission" date="2018-06" db="EMBL/GenBank/DDBJ databases">
        <authorList>
            <consortium name="Pathogen Informatics"/>
            <person name="Doyle S."/>
        </authorList>
    </citation>
    <scope>NUCLEOTIDE SEQUENCE [LARGE SCALE GENOMIC DNA]</scope>
    <source>
        <strain evidence="3 4">NCTC12112</strain>
    </source>
</reference>
<keyword evidence="1" id="KW-0808">Transferase</keyword>
<evidence type="ECO:0000313" key="4">
    <source>
        <dbReference type="Proteomes" id="UP000249008"/>
    </source>
</evidence>
<dbReference type="GO" id="GO:0016757">
    <property type="term" value="F:glycosyltransferase activity"/>
    <property type="evidence" value="ECO:0007669"/>
    <property type="project" value="InterPro"/>
</dbReference>
<dbReference type="SUPFAM" id="SSF53756">
    <property type="entry name" value="UDP-Glycosyltransferase/glycogen phosphorylase"/>
    <property type="match status" value="1"/>
</dbReference>
<organism evidence="3 4">
    <name type="scientific">Fusobacterium ulcerans</name>
    <dbReference type="NCBI Taxonomy" id="861"/>
    <lineage>
        <taxon>Bacteria</taxon>
        <taxon>Fusobacteriati</taxon>
        <taxon>Fusobacteriota</taxon>
        <taxon>Fusobacteriia</taxon>
        <taxon>Fusobacteriales</taxon>
        <taxon>Fusobacteriaceae</taxon>
        <taxon>Fusobacterium</taxon>
    </lineage>
</organism>
<dbReference type="RefSeq" id="WP_005976396.1">
    <property type="nucleotide sequence ID" value="NZ_CABKNW010000001.1"/>
</dbReference>
<dbReference type="PANTHER" id="PTHR46401:SF2">
    <property type="entry name" value="GLYCOSYLTRANSFERASE WBBK-RELATED"/>
    <property type="match status" value="1"/>
</dbReference>
<dbReference type="EMBL" id="LS483487">
    <property type="protein sequence ID" value="SQJ00519.1"/>
    <property type="molecule type" value="Genomic_DNA"/>
</dbReference>
<dbReference type="Proteomes" id="UP000249008">
    <property type="component" value="Chromosome 1"/>
</dbReference>
<dbReference type="CDD" id="cd03809">
    <property type="entry name" value="GT4_MtfB-like"/>
    <property type="match status" value="1"/>
</dbReference>
<dbReference type="Pfam" id="PF00534">
    <property type="entry name" value="Glycos_transf_1"/>
    <property type="match status" value="1"/>
</dbReference>
<dbReference type="AlphaFoldDB" id="A0AAX2J942"/>
<dbReference type="GeneID" id="78455384"/>
<dbReference type="Gene3D" id="3.40.50.2000">
    <property type="entry name" value="Glycogen Phosphorylase B"/>
    <property type="match status" value="1"/>
</dbReference>